<accession>A0A9W8X7G2</accession>
<evidence type="ECO:0000313" key="2">
    <source>
        <dbReference type="Proteomes" id="UP001140562"/>
    </source>
</evidence>
<reference evidence="1" key="1">
    <citation type="submission" date="2022-10" db="EMBL/GenBank/DDBJ databases">
        <title>Tapping the CABI collections for fungal endophytes: first genome assemblies for Collariella, Neodidymelliopsis, Ascochyta clinopodiicola, Didymella pomorum, Didymosphaeria variabile, Neocosmospora piperis and Neocucurbitaria cava.</title>
        <authorList>
            <person name="Hill R."/>
        </authorList>
    </citation>
    <scope>NUCLEOTIDE SEQUENCE</scope>
    <source>
        <strain evidence="1">IMI 360193</strain>
    </source>
</reference>
<protein>
    <submittedName>
        <fullName evidence="1">Uncharacterized protein</fullName>
    </submittedName>
</protein>
<keyword evidence="2" id="KW-1185">Reference proteome</keyword>
<sequence length="201" mass="23279">MAFYKTIGKYDWEDEDRSTIRIYILDTHNIPRGSILPVVPFLNFYKVEYPNLKHYEYYAAEYLSQGFLDLTGSPMTTFTLGAMIKHNFLALESDFEDPKDPAMRPVLMAALLSFYPRNRKDEHILGALRRSGWGPYVTTDMLENPANKASFVPEHKQFIELMYDFQADAQRQWQDELKNPSNSIGKLQCASSQPQFTVRSS</sequence>
<dbReference type="OrthoDB" id="3787941at2759"/>
<organism evidence="1 2">
    <name type="scientific">Didymella glomerata</name>
    <dbReference type="NCBI Taxonomy" id="749621"/>
    <lineage>
        <taxon>Eukaryota</taxon>
        <taxon>Fungi</taxon>
        <taxon>Dikarya</taxon>
        <taxon>Ascomycota</taxon>
        <taxon>Pezizomycotina</taxon>
        <taxon>Dothideomycetes</taxon>
        <taxon>Pleosporomycetidae</taxon>
        <taxon>Pleosporales</taxon>
        <taxon>Pleosporineae</taxon>
        <taxon>Didymellaceae</taxon>
        <taxon>Didymella</taxon>
    </lineage>
</organism>
<dbReference type="AlphaFoldDB" id="A0A9W8X7G2"/>
<dbReference type="EMBL" id="JAPEUV010000003">
    <property type="protein sequence ID" value="KAJ4343192.1"/>
    <property type="molecule type" value="Genomic_DNA"/>
</dbReference>
<evidence type="ECO:0000313" key="1">
    <source>
        <dbReference type="EMBL" id="KAJ4343192.1"/>
    </source>
</evidence>
<dbReference type="Proteomes" id="UP001140562">
    <property type="component" value="Unassembled WGS sequence"/>
</dbReference>
<proteinExistence type="predicted"/>
<comment type="caution">
    <text evidence="1">The sequence shown here is derived from an EMBL/GenBank/DDBJ whole genome shotgun (WGS) entry which is preliminary data.</text>
</comment>
<name>A0A9W8X7G2_9PLEO</name>
<gene>
    <name evidence="1" type="ORF">N0V87_000414</name>
</gene>